<comment type="caution">
    <text evidence="2">The sequence shown here is derived from an EMBL/GenBank/DDBJ whole genome shotgun (WGS) entry which is preliminary data.</text>
</comment>
<organism evidence="2 3">
    <name type="scientific">Alteromonas halophila</name>
    <dbReference type="NCBI Taxonomy" id="516698"/>
    <lineage>
        <taxon>Bacteria</taxon>
        <taxon>Pseudomonadati</taxon>
        <taxon>Pseudomonadota</taxon>
        <taxon>Gammaproteobacteria</taxon>
        <taxon>Alteromonadales</taxon>
        <taxon>Alteromonadaceae</taxon>
        <taxon>Alteromonas/Salinimonas group</taxon>
        <taxon>Alteromonas</taxon>
    </lineage>
</organism>
<sequence length="149" mass="16190">MGGQPSATGHISGAITIEFNSLFQWTAIIIELIGLVLVSVELYFPKVSEFLKATFEETKPKFMKNKLAWLGCFIVIWIVAVFVLSAWNTSMLLISNLFFSAITAIVLIIFTISKLLVRLGVVLGRGNSVGGVGLVLALIGFSLELIQLA</sequence>
<evidence type="ECO:0000313" key="3">
    <source>
        <dbReference type="Proteomes" id="UP000631300"/>
    </source>
</evidence>
<reference evidence="2" key="2">
    <citation type="submission" date="2020-09" db="EMBL/GenBank/DDBJ databases">
        <authorList>
            <person name="Sun Q."/>
            <person name="Kim S."/>
        </authorList>
    </citation>
    <scope>NUCLEOTIDE SEQUENCE</scope>
    <source>
        <strain evidence="2">KCTC 22164</strain>
    </source>
</reference>
<name>A0A918JEK0_9ALTE</name>
<feature type="transmembrane region" description="Helical" evidence="1">
    <location>
        <begin position="22"/>
        <end position="44"/>
    </location>
</feature>
<feature type="transmembrane region" description="Helical" evidence="1">
    <location>
        <begin position="129"/>
        <end position="148"/>
    </location>
</feature>
<proteinExistence type="predicted"/>
<keyword evidence="3" id="KW-1185">Reference proteome</keyword>
<gene>
    <name evidence="2" type="ORF">GCM10007391_06220</name>
</gene>
<evidence type="ECO:0000256" key="1">
    <source>
        <dbReference type="SAM" id="Phobius"/>
    </source>
</evidence>
<dbReference type="AlphaFoldDB" id="A0A918JEK0"/>
<protein>
    <submittedName>
        <fullName evidence="2">Uncharacterized protein</fullName>
    </submittedName>
</protein>
<feature type="transmembrane region" description="Helical" evidence="1">
    <location>
        <begin position="93"/>
        <end position="117"/>
    </location>
</feature>
<reference evidence="2" key="1">
    <citation type="journal article" date="2014" name="Int. J. Syst. Evol. Microbiol.">
        <title>Complete genome sequence of Corynebacterium casei LMG S-19264T (=DSM 44701T), isolated from a smear-ripened cheese.</title>
        <authorList>
            <consortium name="US DOE Joint Genome Institute (JGI-PGF)"/>
            <person name="Walter F."/>
            <person name="Albersmeier A."/>
            <person name="Kalinowski J."/>
            <person name="Ruckert C."/>
        </authorList>
    </citation>
    <scope>NUCLEOTIDE SEQUENCE</scope>
    <source>
        <strain evidence="2">KCTC 22164</strain>
    </source>
</reference>
<dbReference type="RefSeq" id="WP_189403612.1">
    <property type="nucleotide sequence ID" value="NZ_BMXP01000001.1"/>
</dbReference>
<keyword evidence="1" id="KW-0812">Transmembrane</keyword>
<keyword evidence="1" id="KW-0472">Membrane</keyword>
<keyword evidence="1" id="KW-1133">Transmembrane helix</keyword>
<feature type="transmembrane region" description="Helical" evidence="1">
    <location>
        <begin position="67"/>
        <end position="87"/>
    </location>
</feature>
<accession>A0A918JEK0</accession>
<dbReference type="EMBL" id="BMXP01000001">
    <property type="protein sequence ID" value="GGW76369.1"/>
    <property type="molecule type" value="Genomic_DNA"/>
</dbReference>
<evidence type="ECO:0000313" key="2">
    <source>
        <dbReference type="EMBL" id="GGW76369.1"/>
    </source>
</evidence>
<dbReference type="Proteomes" id="UP000631300">
    <property type="component" value="Unassembled WGS sequence"/>
</dbReference>